<dbReference type="InterPro" id="IPR001387">
    <property type="entry name" value="Cro/C1-type_HTH"/>
</dbReference>
<organism evidence="5 6">
    <name type="scientific">Geobacter benzoatilyticus</name>
    <dbReference type="NCBI Taxonomy" id="2815309"/>
    <lineage>
        <taxon>Bacteria</taxon>
        <taxon>Pseudomonadati</taxon>
        <taxon>Thermodesulfobacteriota</taxon>
        <taxon>Desulfuromonadia</taxon>
        <taxon>Geobacterales</taxon>
        <taxon>Geobacteraceae</taxon>
        <taxon>Geobacter</taxon>
    </lineage>
</organism>
<gene>
    <name evidence="5" type="ORF">JZM60_12755</name>
</gene>
<keyword evidence="6" id="KW-1185">Reference proteome</keyword>
<evidence type="ECO:0000256" key="2">
    <source>
        <dbReference type="ARBA" id="ARBA00023125"/>
    </source>
</evidence>
<dbReference type="CDD" id="cd00093">
    <property type="entry name" value="HTH_XRE"/>
    <property type="match status" value="1"/>
</dbReference>
<dbReference type="RefSeq" id="WP_207162819.1">
    <property type="nucleotide sequence ID" value="NZ_CP071382.1"/>
</dbReference>
<dbReference type="Gene3D" id="1.10.260.40">
    <property type="entry name" value="lambda repressor-like DNA-binding domains"/>
    <property type="match status" value="1"/>
</dbReference>
<evidence type="ECO:0000256" key="3">
    <source>
        <dbReference type="ARBA" id="ARBA00023163"/>
    </source>
</evidence>
<sequence length="106" mass="12453">MKKRNLFEELTQGIEEINQFREGKITLKTYRVEKTPKVEVTPELIKETRERLNLSRAVFAHELHVSPRTLEKWEQGRAKPNDQAATLILLVRKYPDTLDRLKKLAA</sequence>
<dbReference type="Proteomes" id="UP000663651">
    <property type="component" value="Chromosome"/>
</dbReference>
<dbReference type="PANTHER" id="PTHR36511">
    <property type="entry name" value="MERR FAMILY BACTERIAL REGULATORY PROTEIN"/>
    <property type="match status" value="1"/>
</dbReference>
<protein>
    <submittedName>
        <fullName evidence="5">Helix-turn-helix domain-containing protein</fullName>
    </submittedName>
</protein>
<dbReference type="PROSITE" id="PS50943">
    <property type="entry name" value="HTH_CROC1"/>
    <property type="match status" value="1"/>
</dbReference>
<reference evidence="5 6" key="1">
    <citation type="submission" date="2021-03" db="EMBL/GenBank/DDBJ databases">
        <title>Geobacter metallireducens gen. nov. sp. nov., a microorganism capable of coupling the complete oxidation of organic compounds to the reduction of iron and other metals.</title>
        <authorList>
            <person name="Li Y."/>
        </authorList>
    </citation>
    <scope>NUCLEOTIDE SEQUENCE [LARGE SCALE GENOMIC DNA]</scope>
    <source>
        <strain evidence="5 6">Jerry-YX</strain>
    </source>
</reference>
<evidence type="ECO:0000256" key="1">
    <source>
        <dbReference type="ARBA" id="ARBA00023015"/>
    </source>
</evidence>
<dbReference type="Pfam" id="PF01381">
    <property type="entry name" value="HTH_3"/>
    <property type="match status" value="1"/>
</dbReference>
<keyword evidence="1" id="KW-0805">Transcription regulation</keyword>
<name>A0ABX7Q0T4_9BACT</name>
<keyword evidence="3" id="KW-0804">Transcription</keyword>
<dbReference type="SUPFAM" id="SSF47413">
    <property type="entry name" value="lambda repressor-like DNA-binding domains"/>
    <property type="match status" value="1"/>
</dbReference>
<accession>A0ABX7Q0T4</accession>
<dbReference type="EMBL" id="CP071382">
    <property type="protein sequence ID" value="QSV45013.1"/>
    <property type="molecule type" value="Genomic_DNA"/>
</dbReference>
<dbReference type="InterPro" id="IPR010982">
    <property type="entry name" value="Lambda_DNA-bd_dom_sf"/>
</dbReference>
<dbReference type="SMART" id="SM00530">
    <property type="entry name" value="HTH_XRE"/>
    <property type="match status" value="1"/>
</dbReference>
<keyword evidence="2" id="KW-0238">DNA-binding</keyword>
<proteinExistence type="predicted"/>
<dbReference type="InterPro" id="IPR052359">
    <property type="entry name" value="HTH-type_reg/antitoxin"/>
</dbReference>
<evidence type="ECO:0000313" key="6">
    <source>
        <dbReference type="Proteomes" id="UP000663651"/>
    </source>
</evidence>
<feature type="domain" description="HTH cro/C1-type" evidence="4">
    <location>
        <begin position="45"/>
        <end position="81"/>
    </location>
</feature>
<evidence type="ECO:0000259" key="4">
    <source>
        <dbReference type="PROSITE" id="PS50943"/>
    </source>
</evidence>
<dbReference type="PANTHER" id="PTHR36511:SF3">
    <property type="entry name" value="ANTITOXIN HIGA-2"/>
    <property type="match status" value="1"/>
</dbReference>
<evidence type="ECO:0000313" key="5">
    <source>
        <dbReference type="EMBL" id="QSV45013.1"/>
    </source>
</evidence>